<evidence type="ECO:0000256" key="2">
    <source>
        <dbReference type="SAM" id="SignalP"/>
    </source>
</evidence>
<evidence type="ECO:0000256" key="1">
    <source>
        <dbReference type="SAM" id="MobiDB-lite"/>
    </source>
</evidence>
<feature type="region of interest" description="Disordered" evidence="1">
    <location>
        <begin position="27"/>
        <end position="55"/>
    </location>
</feature>
<keyword evidence="4" id="KW-1185">Reference proteome</keyword>
<dbReference type="RefSeq" id="WP_249866708.1">
    <property type="nucleotide sequence ID" value="NZ_JAMGBC010000001.1"/>
</dbReference>
<evidence type="ECO:0000313" key="3">
    <source>
        <dbReference type="EMBL" id="MCL6677710.1"/>
    </source>
</evidence>
<reference evidence="3" key="1">
    <citation type="submission" date="2022-05" db="EMBL/GenBank/DDBJ databases">
        <authorList>
            <person name="Jo J.-H."/>
            <person name="Im W.-T."/>
        </authorList>
    </citation>
    <scope>NUCLEOTIDE SEQUENCE</scope>
    <source>
        <strain evidence="3">RG327</strain>
    </source>
</reference>
<feature type="compositionally biased region" description="Pro residues" evidence="1">
    <location>
        <begin position="29"/>
        <end position="55"/>
    </location>
</feature>
<dbReference type="Gene3D" id="2.30.110.20">
    <property type="entry name" value="Hcp1-like"/>
    <property type="match status" value="1"/>
</dbReference>
<dbReference type="Proteomes" id="UP001165343">
    <property type="component" value="Unassembled WGS sequence"/>
</dbReference>
<evidence type="ECO:0000313" key="4">
    <source>
        <dbReference type="Proteomes" id="UP001165343"/>
    </source>
</evidence>
<feature type="signal peptide" evidence="2">
    <location>
        <begin position="1"/>
        <end position="26"/>
    </location>
</feature>
<protein>
    <submittedName>
        <fullName evidence="3">Type VI secretion system tube protein Hcp</fullName>
    </submittedName>
</protein>
<dbReference type="SUPFAM" id="SSF141452">
    <property type="entry name" value="Hcp1-like"/>
    <property type="match status" value="1"/>
</dbReference>
<sequence length="248" mass="25744">MISARPRLSRLLAATSILILASSATAAPVPTPPITPKPAGPMPVPYPNPDPPTTPECPASLCPKAAAALQLEPGSAAIEVQSFSWGAVAERADAGDTSDPQEGGQVYTSDPQEGGQVARTKPKISEIPVVKLQDKSSATLSRSAPGHHEKVPALTFEHEVTSPRDAASGLPTGKRMHKPLLALADPLPTGTVTIVVARGACVKGQHIPEVKLTTRKASYDLKDIDVLDCAAVGADQDKCTLTYASLAE</sequence>
<organism evidence="3 4">
    <name type="scientific">Sphingomonas anseongensis</name>
    <dbReference type="NCBI Taxonomy" id="2908207"/>
    <lineage>
        <taxon>Bacteria</taxon>
        <taxon>Pseudomonadati</taxon>
        <taxon>Pseudomonadota</taxon>
        <taxon>Alphaproteobacteria</taxon>
        <taxon>Sphingomonadales</taxon>
        <taxon>Sphingomonadaceae</taxon>
        <taxon>Sphingomonas</taxon>
    </lineage>
</organism>
<dbReference type="InterPro" id="IPR036624">
    <property type="entry name" value="Hcp1-lik_sf"/>
</dbReference>
<accession>A0ABT0RBS5</accession>
<feature type="region of interest" description="Disordered" evidence="1">
    <location>
        <begin position="90"/>
        <end position="119"/>
    </location>
</feature>
<name>A0ABT0RBS5_9SPHN</name>
<comment type="caution">
    <text evidence="3">The sequence shown here is derived from an EMBL/GenBank/DDBJ whole genome shotgun (WGS) entry which is preliminary data.</text>
</comment>
<proteinExistence type="predicted"/>
<keyword evidence="2" id="KW-0732">Signal</keyword>
<gene>
    <name evidence="3" type="ORF">LZ519_00020</name>
</gene>
<dbReference type="EMBL" id="JAMGBC010000001">
    <property type="protein sequence ID" value="MCL6677710.1"/>
    <property type="molecule type" value="Genomic_DNA"/>
</dbReference>
<feature type="chain" id="PRO_5045763449" evidence="2">
    <location>
        <begin position="27"/>
        <end position="248"/>
    </location>
</feature>